<evidence type="ECO:0000256" key="5">
    <source>
        <dbReference type="SAM" id="MobiDB-lite"/>
    </source>
</evidence>
<dbReference type="GO" id="GO:0003700">
    <property type="term" value="F:DNA-binding transcription factor activity"/>
    <property type="evidence" value="ECO:0007669"/>
    <property type="project" value="InterPro"/>
</dbReference>
<keyword evidence="4" id="KW-0539">Nucleus</keyword>
<dbReference type="Pfam" id="PF00249">
    <property type="entry name" value="Myb_DNA-binding"/>
    <property type="match status" value="1"/>
</dbReference>
<dbReference type="EMBL" id="KZ451883">
    <property type="protein sequence ID" value="PKA67104.1"/>
    <property type="molecule type" value="Genomic_DNA"/>
</dbReference>
<dbReference type="InterPro" id="IPR046955">
    <property type="entry name" value="PHR1-like"/>
</dbReference>
<dbReference type="InterPro" id="IPR001005">
    <property type="entry name" value="SANT/Myb"/>
</dbReference>
<evidence type="ECO:0000256" key="2">
    <source>
        <dbReference type="ARBA" id="ARBA00023125"/>
    </source>
</evidence>
<feature type="region of interest" description="Disordered" evidence="5">
    <location>
        <begin position="229"/>
        <end position="290"/>
    </location>
</feature>
<dbReference type="PROSITE" id="PS51294">
    <property type="entry name" value="HTH_MYB"/>
    <property type="match status" value="1"/>
</dbReference>
<dbReference type="Proteomes" id="UP000236161">
    <property type="component" value="Unassembled WGS sequence"/>
</dbReference>
<dbReference type="InterPro" id="IPR017930">
    <property type="entry name" value="Myb_dom"/>
</dbReference>
<dbReference type="NCBIfam" id="TIGR01557">
    <property type="entry name" value="myb_SHAQKYF"/>
    <property type="match status" value="1"/>
</dbReference>
<feature type="compositionally biased region" description="Polar residues" evidence="5">
    <location>
        <begin position="1"/>
        <end position="13"/>
    </location>
</feature>
<evidence type="ECO:0000256" key="4">
    <source>
        <dbReference type="ARBA" id="ARBA00023242"/>
    </source>
</evidence>
<dbReference type="GO" id="GO:0003677">
    <property type="term" value="F:DNA binding"/>
    <property type="evidence" value="ECO:0007669"/>
    <property type="project" value="UniProtKB-KW"/>
</dbReference>
<proteinExistence type="predicted"/>
<evidence type="ECO:0000313" key="8">
    <source>
        <dbReference type="Proteomes" id="UP000236161"/>
    </source>
</evidence>
<evidence type="ECO:0000256" key="3">
    <source>
        <dbReference type="ARBA" id="ARBA00023163"/>
    </source>
</evidence>
<feature type="compositionally biased region" description="Basic and acidic residues" evidence="5">
    <location>
        <begin position="255"/>
        <end position="280"/>
    </location>
</feature>
<feature type="region of interest" description="Disordered" evidence="5">
    <location>
        <begin position="1"/>
        <end position="61"/>
    </location>
</feature>
<dbReference type="OrthoDB" id="551907at2759"/>
<feature type="domain" description="HTH myb-type" evidence="6">
    <location>
        <begin position="65"/>
        <end position="125"/>
    </location>
</feature>
<keyword evidence="2" id="KW-0238">DNA-binding</keyword>
<gene>
    <name evidence="7" type="ORF">AXF42_Ash004596</name>
</gene>
<dbReference type="InterPro" id="IPR009057">
    <property type="entry name" value="Homeodomain-like_sf"/>
</dbReference>
<evidence type="ECO:0000256" key="1">
    <source>
        <dbReference type="ARBA" id="ARBA00023015"/>
    </source>
</evidence>
<keyword evidence="3" id="KW-0804">Transcription</keyword>
<accession>A0A2I0BH61</accession>
<dbReference type="FunFam" id="1.10.10.60:FF:000002">
    <property type="entry name" value="Myb family transcription factor"/>
    <property type="match status" value="1"/>
</dbReference>
<dbReference type="Gene3D" id="1.10.10.60">
    <property type="entry name" value="Homeodomain-like"/>
    <property type="match status" value="1"/>
</dbReference>
<dbReference type="PANTHER" id="PTHR31314">
    <property type="entry name" value="MYB FAMILY TRANSCRIPTION FACTOR PHL7-LIKE"/>
    <property type="match status" value="1"/>
</dbReference>
<organism evidence="7 8">
    <name type="scientific">Apostasia shenzhenica</name>
    <dbReference type="NCBI Taxonomy" id="1088818"/>
    <lineage>
        <taxon>Eukaryota</taxon>
        <taxon>Viridiplantae</taxon>
        <taxon>Streptophyta</taxon>
        <taxon>Embryophyta</taxon>
        <taxon>Tracheophyta</taxon>
        <taxon>Spermatophyta</taxon>
        <taxon>Magnoliopsida</taxon>
        <taxon>Liliopsida</taxon>
        <taxon>Asparagales</taxon>
        <taxon>Orchidaceae</taxon>
        <taxon>Apostasioideae</taxon>
        <taxon>Apostasia</taxon>
    </lineage>
</organism>
<name>A0A2I0BH61_9ASPA</name>
<keyword evidence="8" id="KW-1185">Reference proteome</keyword>
<evidence type="ECO:0000313" key="7">
    <source>
        <dbReference type="EMBL" id="PKA67104.1"/>
    </source>
</evidence>
<protein>
    <submittedName>
        <fullName evidence="7">Myb family transcription factor</fullName>
    </submittedName>
</protein>
<reference evidence="7 8" key="1">
    <citation type="journal article" date="2017" name="Nature">
        <title>The Apostasia genome and the evolution of orchids.</title>
        <authorList>
            <person name="Zhang G.Q."/>
            <person name="Liu K.W."/>
            <person name="Li Z."/>
            <person name="Lohaus R."/>
            <person name="Hsiao Y.Y."/>
            <person name="Niu S.C."/>
            <person name="Wang J.Y."/>
            <person name="Lin Y.C."/>
            <person name="Xu Q."/>
            <person name="Chen L.J."/>
            <person name="Yoshida K."/>
            <person name="Fujiwara S."/>
            <person name="Wang Z.W."/>
            <person name="Zhang Y.Q."/>
            <person name="Mitsuda N."/>
            <person name="Wang M."/>
            <person name="Liu G.H."/>
            <person name="Pecoraro L."/>
            <person name="Huang H.X."/>
            <person name="Xiao X.J."/>
            <person name="Lin M."/>
            <person name="Wu X.Y."/>
            <person name="Wu W.L."/>
            <person name="Chen Y.Y."/>
            <person name="Chang S.B."/>
            <person name="Sakamoto S."/>
            <person name="Ohme-Takagi M."/>
            <person name="Yagi M."/>
            <person name="Zeng S.J."/>
            <person name="Shen C.Y."/>
            <person name="Yeh C.M."/>
            <person name="Luo Y.B."/>
            <person name="Tsai W.C."/>
            <person name="Van de Peer Y."/>
            <person name="Liu Z.J."/>
        </authorList>
    </citation>
    <scope>NUCLEOTIDE SEQUENCE [LARGE SCALE GENOMIC DNA]</scope>
    <source>
        <strain evidence="8">cv. Shenzhen</strain>
        <tissue evidence="7">Stem</tissue>
    </source>
</reference>
<dbReference type="SUPFAM" id="SSF46689">
    <property type="entry name" value="Homeodomain-like"/>
    <property type="match status" value="1"/>
</dbReference>
<dbReference type="PANTHER" id="PTHR31314:SF164">
    <property type="entry name" value="HTH MYB-TYPE DOMAIN-CONTAINING PROTEIN"/>
    <property type="match status" value="1"/>
</dbReference>
<sequence length="290" mass="32956">MTASSCSSENSENFVAPSHDKDEDEDEGDENPKAAAGGSSSNSTVEEGDRKVGMSSGSTVRQYNRSKIPRLRWTPDLHFCFVHAVERLGGPDRATPKLVLQLMNVRGLSIAHVKSHLQMFRSKKIDDSEQASQNLCAVKESEKQPNVYSLGQLPNFLVFEQRTSGLRYATSWIGQGCLNPMGSASQRPATIAFFREHDRPRPFFEQTRWKEEDVEPDLELSLTLTMRKEKRKRTWEEEEEVDSRLSLSMSTPHHSRTEEQRELSQKDPKMTEMEERDLHAKVASTLDLTI</sequence>
<keyword evidence="1" id="KW-0805">Transcription regulation</keyword>
<dbReference type="STRING" id="1088818.A0A2I0BH61"/>
<evidence type="ECO:0000259" key="6">
    <source>
        <dbReference type="PROSITE" id="PS51294"/>
    </source>
</evidence>
<dbReference type="InterPro" id="IPR006447">
    <property type="entry name" value="Myb_dom_plants"/>
</dbReference>
<dbReference type="AlphaFoldDB" id="A0A2I0BH61"/>